<organism evidence="1">
    <name type="scientific">hydrothermal vent metagenome</name>
    <dbReference type="NCBI Taxonomy" id="652676"/>
    <lineage>
        <taxon>unclassified sequences</taxon>
        <taxon>metagenomes</taxon>
        <taxon>ecological metagenomes</taxon>
    </lineage>
</organism>
<dbReference type="AlphaFoldDB" id="A0A170QBF4"/>
<accession>A0A170QBF4</accession>
<evidence type="ECO:0008006" key="2">
    <source>
        <dbReference type="Google" id="ProtNLM"/>
    </source>
</evidence>
<proteinExistence type="predicted"/>
<reference evidence="1" key="1">
    <citation type="submission" date="2015-10" db="EMBL/GenBank/DDBJ databases">
        <authorList>
            <person name="Gilbert D.G."/>
        </authorList>
    </citation>
    <scope>NUCLEOTIDE SEQUENCE</scope>
</reference>
<dbReference type="EMBL" id="FAXA01000212">
    <property type="protein sequence ID" value="CUV04719.1"/>
    <property type="molecule type" value="Genomic_DNA"/>
</dbReference>
<name>A0A170QBF4_9ZZZZ</name>
<evidence type="ECO:0000313" key="1">
    <source>
        <dbReference type="EMBL" id="CUV04719.1"/>
    </source>
</evidence>
<protein>
    <recommendedName>
        <fullName evidence="2">IPT/TIG domain-containing protein</fullName>
    </recommendedName>
</protein>
<gene>
    <name evidence="1" type="ORF">MGWOODY_Clf2969</name>
</gene>
<sequence length="418" mass="43430">MAPWPKLVFLMVFAVFIALLGIGTFSAAASPSLITTFSVSPKTALPNESVTLLGTGFTPSTTAGGAGAFGSHQITGNGNSVVVVGGTPLVSPNAVYPINFDIEGNWTASIIIPITATVLAGGTVIITVRDDQGLFKTTQVSISRPRITLDPESSRINTELTVSGKDFPVSNPASATGNQVAISYAGTLVKLVPGDFSGDFTVTLPVPIGTATGSNNVVSAQVVGFEQSATAIHEVPAPTIIVSPINGVPGTVVGITGTGFPPNVLVTNTRASNTNVTSSPPPATDDDGKFVTFFSMPVFSPGVQIITATGGDVTAVAVFTVLEGEPVVQALPTPSPSSMPTEALKALTEGENLVRVWSFDNSLKTWGFFDPRPAFAHANTIETMVPGRIYWLRLNRVQSAPLNGKVVLLVVGWNLVRW</sequence>